<keyword evidence="10" id="KW-1185">Reference proteome</keyword>
<dbReference type="GO" id="GO:0005886">
    <property type="term" value="C:plasma membrane"/>
    <property type="evidence" value="ECO:0007669"/>
    <property type="project" value="UniProtKB-SubCell"/>
</dbReference>
<evidence type="ECO:0000256" key="1">
    <source>
        <dbReference type="ARBA" id="ARBA00004651"/>
    </source>
</evidence>
<sequence length="197" mass="22460">FVSIITSRNGRLHRQLSQAGGISQGYSQRCRRLLRPAQLRGHPSPVACNCHRGRHEAVRLRAHPVLESQRTGQRQNGVRGELLLGGEHILLRPNCANSSRQKSWRRPNHILLPVVPFILMAQAALFYVPHLIWLLLSTNVGIDMRQLALQARNIEADSSGADERQKKNRFRLRLAAQVHSVQEPLQTQRLLQTFRFV</sequence>
<organism evidence="10 11">
    <name type="scientific">Macrostomum lignano</name>
    <dbReference type="NCBI Taxonomy" id="282301"/>
    <lineage>
        <taxon>Eukaryota</taxon>
        <taxon>Metazoa</taxon>
        <taxon>Spiralia</taxon>
        <taxon>Lophotrochozoa</taxon>
        <taxon>Platyhelminthes</taxon>
        <taxon>Rhabditophora</taxon>
        <taxon>Macrostomorpha</taxon>
        <taxon>Macrostomida</taxon>
        <taxon>Macrostomidae</taxon>
        <taxon>Macrostomum</taxon>
    </lineage>
</organism>
<evidence type="ECO:0000256" key="3">
    <source>
        <dbReference type="ARBA" id="ARBA00022475"/>
    </source>
</evidence>
<feature type="transmembrane region" description="Helical" evidence="9">
    <location>
        <begin position="110"/>
        <end position="136"/>
    </location>
</feature>
<dbReference type="WBParaSite" id="maker-uti_cns_0016686-snap-gene-0.6-mRNA-1">
    <property type="protein sequence ID" value="maker-uti_cns_0016686-snap-gene-0.6-mRNA-1"/>
    <property type="gene ID" value="maker-uti_cns_0016686-snap-gene-0.6"/>
</dbReference>
<proteinExistence type="predicted"/>
<keyword evidence="2" id="KW-0813">Transport</keyword>
<evidence type="ECO:0000256" key="5">
    <source>
        <dbReference type="ARBA" id="ARBA00022989"/>
    </source>
</evidence>
<dbReference type="GO" id="GO:0034220">
    <property type="term" value="P:monoatomic ion transmembrane transport"/>
    <property type="evidence" value="ECO:0007669"/>
    <property type="project" value="UniProtKB-KW"/>
</dbReference>
<keyword evidence="5 9" id="KW-1133">Transmembrane helix</keyword>
<evidence type="ECO:0000256" key="9">
    <source>
        <dbReference type="SAM" id="Phobius"/>
    </source>
</evidence>
<evidence type="ECO:0000256" key="7">
    <source>
        <dbReference type="ARBA" id="ARBA00023136"/>
    </source>
</evidence>
<evidence type="ECO:0000256" key="6">
    <source>
        <dbReference type="ARBA" id="ARBA00023065"/>
    </source>
</evidence>
<keyword evidence="8" id="KW-0407">Ion channel</keyword>
<evidence type="ECO:0000313" key="11">
    <source>
        <dbReference type="WBParaSite" id="maker-uti_cns_0016686-snap-gene-0.6-mRNA-1"/>
    </source>
</evidence>
<keyword evidence="6" id="KW-0406">Ion transport</keyword>
<dbReference type="InterPro" id="IPR000990">
    <property type="entry name" value="Innexin"/>
</dbReference>
<dbReference type="Proteomes" id="UP000095280">
    <property type="component" value="Unplaced"/>
</dbReference>
<keyword evidence="3" id="KW-1003">Cell membrane</keyword>
<evidence type="ECO:0000256" key="2">
    <source>
        <dbReference type="ARBA" id="ARBA00022448"/>
    </source>
</evidence>
<evidence type="ECO:0000256" key="8">
    <source>
        <dbReference type="ARBA" id="ARBA00023303"/>
    </source>
</evidence>
<accession>A0A1I8IU83</accession>
<protein>
    <submittedName>
        <fullName evidence="11">PhoLip_ATPase_N domain-containing protein</fullName>
    </submittedName>
</protein>
<evidence type="ECO:0000313" key="10">
    <source>
        <dbReference type="Proteomes" id="UP000095280"/>
    </source>
</evidence>
<reference evidence="11" key="1">
    <citation type="submission" date="2016-11" db="UniProtKB">
        <authorList>
            <consortium name="WormBaseParasite"/>
        </authorList>
    </citation>
    <scope>IDENTIFICATION</scope>
</reference>
<keyword evidence="7 9" id="KW-0472">Membrane</keyword>
<comment type="subcellular location">
    <subcellularLocation>
        <location evidence="1">Cell membrane</location>
        <topology evidence="1">Multi-pass membrane protein</topology>
    </subcellularLocation>
</comment>
<evidence type="ECO:0000256" key="4">
    <source>
        <dbReference type="ARBA" id="ARBA00022692"/>
    </source>
</evidence>
<dbReference type="Pfam" id="PF00876">
    <property type="entry name" value="Innexin"/>
    <property type="match status" value="1"/>
</dbReference>
<dbReference type="AlphaFoldDB" id="A0A1I8IU83"/>
<name>A0A1I8IU83_9PLAT</name>
<keyword evidence="4 9" id="KW-0812">Transmembrane</keyword>